<dbReference type="GO" id="GO:0000166">
    <property type="term" value="F:nucleotide binding"/>
    <property type="evidence" value="ECO:0007669"/>
    <property type="project" value="InterPro"/>
</dbReference>
<comment type="similarity">
    <text evidence="1">Belongs to the DNA polymerase type-B family.</text>
</comment>
<evidence type="ECO:0000256" key="2">
    <source>
        <dbReference type="ARBA" id="ARBA00012417"/>
    </source>
</evidence>
<dbReference type="Gene3D" id="3.90.1600.10">
    <property type="entry name" value="Palm domain of DNA polymerase"/>
    <property type="match status" value="1"/>
</dbReference>
<keyword evidence="6" id="KW-0239">DNA-directed DNA polymerase</keyword>
<dbReference type="AlphaFoldDB" id="A0A5A4UC68"/>
<geneLocation type="mitochondrion" evidence="10"/>
<dbReference type="GO" id="GO:0003887">
    <property type="term" value="F:DNA-directed DNA polymerase activity"/>
    <property type="evidence" value="ECO:0007669"/>
    <property type="project" value="UniProtKB-KW"/>
</dbReference>
<evidence type="ECO:0000256" key="6">
    <source>
        <dbReference type="ARBA" id="ARBA00022932"/>
    </source>
</evidence>
<keyword evidence="5" id="KW-0235">DNA replication</keyword>
<accession>A0A5A4UC68</accession>
<dbReference type="GeneID" id="41799563"/>
<organism evidence="10">
    <name type="scientific">Inonotus obliquus</name>
    <dbReference type="NCBI Taxonomy" id="167356"/>
    <lineage>
        <taxon>Eukaryota</taxon>
        <taxon>Fungi</taxon>
        <taxon>Dikarya</taxon>
        <taxon>Basidiomycota</taxon>
        <taxon>Agaricomycotina</taxon>
        <taxon>Agaricomycetes</taxon>
        <taxon>Hymenochaetales</taxon>
        <taxon>Hymenochaetaceae</taxon>
        <taxon>Inonotus</taxon>
    </lineage>
</organism>
<evidence type="ECO:0000256" key="4">
    <source>
        <dbReference type="ARBA" id="ARBA00022695"/>
    </source>
</evidence>
<evidence type="ECO:0000259" key="9">
    <source>
        <dbReference type="Pfam" id="PF03175"/>
    </source>
</evidence>
<evidence type="ECO:0000256" key="1">
    <source>
        <dbReference type="ARBA" id="ARBA00005755"/>
    </source>
</evidence>
<dbReference type="GO" id="GO:0006260">
    <property type="term" value="P:DNA replication"/>
    <property type="evidence" value="ECO:0007669"/>
    <property type="project" value="UniProtKB-KW"/>
</dbReference>
<dbReference type="Gene3D" id="1.10.287.690">
    <property type="entry name" value="Helix hairpin bin"/>
    <property type="match status" value="1"/>
</dbReference>
<dbReference type="GO" id="GO:0003677">
    <property type="term" value="F:DNA binding"/>
    <property type="evidence" value="ECO:0007669"/>
    <property type="project" value="UniProtKB-KW"/>
</dbReference>
<proteinExistence type="inferred from homology"/>
<evidence type="ECO:0000256" key="7">
    <source>
        <dbReference type="ARBA" id="ARBA00023125"/>
    </source>
</evidence>
<evidence type="ECO:0000256" key="5">
    <source>
        <dbReference type="ARBA" id="ARBA00022705"/>
    </source>
</evidence>
<dbReference type="InterPro" id="IPR043502">
    <property type="entry name" value="DNA/RNA_pol_sf"/>
</dbReference>
<dbReference type="EMBL" id="LC497415">
    <property type="protein sequence ID" value="BBN21306.1"/>
    <property type="molecule type" value="Genomic_DNA"/>
</dbReference>
<sequence length="226" mass="25365">MYVIAKLLLNSLYGRFGMSPKMLTHIILSSEDLSAFVQKIGLVNLADQIELGNKILISYWQDFANLPKTNIAIASAITANARVHMSMLKNSSYFKLFYTDTDSGFLDQPLPDHLVDDKKLGLFKLVEVLTDFVALGPKVYGGKTVKGMEYTKVKGLKTPVSLDQLKDLLIENNELKIDQIKWFNNATEGTISVRDLTYGLKPTNTKRNLIFKNKVLVDTSNKIISE</sequence>
<evidence type="ECO:0000313" key="10">
    <source>
        <dbReference type="EMBL" id="BBN21306.1"/>
    </source>
</evidence>
<gene>
    <name evidence="10" type="primary">orf226</name>
</gene>
<keyword evidence="4" id="KW-0548">Nucleotidyltransferase</keyword>
<comment type="catalytic activity">
    <reaction evidence="8">
        <text>DNA(n) + a 2'-deoxyribonucleoside 5'-triphosphate = DNA(n+1) + diphosphate</text>
        <dbReference type="Rhea" id="RHEA:22508"/>
        <dbReference type="Rhea" id="RHEA-COMP:17339"/>
        <dbReference type="Rhea" id="RHEA-COMP:17340"/>
        <dbReference type="ChEBI" id="CHEBI:33019"/>
        <dbReference type="ChEBI" id="CHEBI:61560"/>
        <dbReference type="ChEBI" id="CHEBI:173112"/>
        <dbReference type="EC" id="2.7.7.7"/>
    </reaction>
</comment>
<keyword evidence="7" id="KW-0238">DNA-binding</keyword>
<feature type="domain" description="DNA-directed DNA polymerase family B mitochondria/virus" evidence="9">
    <location>
        <begin position="1"/>
        <end position="88"/>
    </location>
</feature>
<keyword evidence="10" id="KW-0496">Mitochondrion</keyword>
<name>A0A5A4UC68_9AGAM</name>
<dbReference type="InterPro" id="IPR004868">
    <property type="entry name" value="DNA-dir_DNA_pol_B_mt/vir"/>
</dbReference>
<reference evidence="10" key="1">
    <citation type="submission" date="2019-08" db="EMBL/GenBank/DDBJ databases">
        <title>The complete mitochondrial genome sequence of the medicinal mushroom, Inonotus obliquus.</title>
        <authorList>
            <person name="Agnestisia R."/>
            <person name="Ono A."/>
            <person name="Nakamura L."/>
            <person name="Chino R."/>
            <person name="Aiso H."/>
            <person name="Nezu I."/>
            <person name="Ishiguri H."/>
            <person name="Yokota S."/>
            <person name="Suzuki T."/>
        </authorList>
    </citation>
    <scope>NUCLEOTIDE SEQUENCE</scope>
    <source>
        <strain evidence="10">NBRC113408</strain>
    </source>
</reference>
<dbReference type="EC" id="2.7.7.7" evidence="2"/>
<dbReference type="Pfam" id="PF03175">
    <property type="entry name" value="DNA_pol_B_2"/>
    <property type="match status" value="1"/>
</dbReference>
<dbReference type="RefSeq" id="YP_009693780.1">
    <property type="nucleotide sequence ID" value="NC_044740.1"/>
</dbReference>
<protein>
    <recommendedName>
        <fullName evidence="2">DNA-directed DNA polymerase</fullName>
        <ecNumber evidence="2">2.7.7.7</ecNumber>
    </recommendedName>
</protein>
<evidence type="ECO:0000256" key="3">
    <source>
        <dbReference type="ARBA" id="ARBA00022679"/>
    </source>
</evidence>
<dbReference type="PANTHER" id="PTHR33568">
    <property type="entry name" value="DNA POLYMERASE"/>
    <property type="match status" value="1"/>
</dbReference>
<dbReference type="SUPFAM" id="SSF56672">
    <property type="entry name" value="DNA/RNA polymerases"/>
    <property type="match status" value="1"/>
</dbReference>
<dbReference type="PANTHER" id="PTHR33568:SF3">
    <property type="entry name" value="DNA-DIRECTED DNA POLYMERASE"/>
    <property type="match status" value="1"/>
</dbReference>
<keyword evidence="3" id="KW-0808">Transferase</keyword>
<evidence type="ECO:0000256" key="8">
    <source>
        <dbReference type="ARBA" id="ARBA00049244"/>
    </source>
</evidence>
<dbReference type="InterPro" id="IPR023211">
    <property type="entry name" value="DNA_pol_palm_dom_sf"/>
</dbReference>